<dbReference type="GO" id="GO:0016787">
    <property type="term" value="F:hydrolase activity"/>
    <property type="evidence" value="ECO:0007669"/>
    <property type="project" value="UniProtKB-KW"/>
</dbReference>
<feature type="domain" description="Helicase C-terminal" evidence="6">
    <location>
        <begin position="261"/>
        <end position="427"/>
    </location>
</feature>
<organism evidence="7 8">
    <name type="scientific">Vibrio alginolyticus (strain ATCC 17749 / DSM 2171 / NBRC 15630 / NCIMB 1903 / NCTC 12160 / XII-53)</name>
    <dbReference type="NCBI Taxonomy" id="1219076"/>
    <lineage>
        <taxon>Bacteria</taxon>
        <taxon>Pseudomonadati</taxon>
        <taxon>Pseudomonadota</taxon>
        <taxon>Gammaproteobacteria</taxon>
        <taxon>Vibrionales</taxon>
        <taxon>Vibrionaceae</taxon>
        <taxon>Vibrio</taxon>
    </lineage>
</organism>
<dbReference type="Pfam" id="PF00270">
    <property type="entry name" value="DEAD"/>
    <property type="match status" value="1"/>
</dbReference>
<evidence type="ECO:0000259" key="6">
    <source>
        <dbReference type="PROSITE" id="PS51194"/>
    </source>
</evidence>
<evidence type="ECO:0000256" key="1">
    <source>
        <dbReference type="ARBA" id="ARBA00022741"/>
    </source>
</evidence>
<keyword evidence="1" id="KW-0547">Nucleotide-binding</keyword>
<name>A0A2I3BZH1_VIBAX</name>
<dbReference type="EMBL" id="CP006718">
    <property type="protein sequence ID" value="AGV16130.1"/>
    <property type="molecule type" value="Genomic_DNA"/>
</dbReference>
<dbReference type="Gene3D" id="1.20.120.1080">
    <property type="match status" value="1"/>
</dbReference>
<evidence type="ECO:0000256" key="2">
    <source>
        <dbReference type="ARBA" id="ARBA00022801"/>
    </source>
</evidence>
<dbReference type="SUPFAM" id="SSF52540">
    <property type="entry name" value="P-loop containing nucleoside triphosphate hydrolases"/>
    <property type="match status" value="1"/>
</dbReference>
<keyword evidence="3 7" id="KW-0347">Helicase</keyword>
<evidence type="ECO:0000256" key="3">
    <source>
        <dbReference type="ARBA" id="ARBA00022806"/>
    </source>
</evidence>
<dbReference type="GO" id="GO:0005524">
    <property type="term" value="F:ATP binding"/>
    <property type="evidence" value="ECO:0007669"/>
    <property type="project" value="UniProtKB-KW"/>
</dbReference>
<dbReference type="Proteomes" id="UP000016714">
    <property type="component" value="Chromosome 1"/>
</dbReference>
<reference evidence="7 8" key="1">
    <citation type="journal article" date="2015" name="Genome Announc.">
        <title>Complete genome sequence of Vibrio alginolyticus ATCC 17749.</title>
        <authorList>
            <person name="Liu X.F."/>
            <person name="Cao Y."/>
            <person name="Zhang H.L."/>
            <person name="Chen Y.J."/>
            <person name="Hu C.J."/>
        </authorList>
    </citation>
    <scope>NUCLEOTIDE SEQUENCE [LARGE SCALE GENOMIC DNA]</scope>
    <source>
        <strain evidence="8">ATCC 17749 / DSM 2171 / NBRC 15630 / NCIMB 1903 / NCTC 12160 / XII-53</strain>
    </source>
</reference>
<dbReference type="PROSITE" id="PS51192">
    <property type="entry name" value="HELICASE_ATP_BIND_1"/>
    <property type="match status" value="1"/>
</dbReference>
<dbReference type="Pfam" id="PF00271">
    <property type="entry name" value="Helicase_C"/>
    <property type="match status" value="1"/>
</dbReference>
<evidence type="ECO:0000313" key="8">
    <source>
        <dbReference type="Proteomes" id="UP000016714"/>
    </source>
</evidence>
<sequence length="849" mass="95235">MKDAHQILTGSLFSCKHALMHINVMSQKNSDTDENIGNIGCLEIPKAGFFYLGIMFCIIKSNPISMFQLPIDSLQAEFDHHVSLNHLVVEAETGSGKSTRLPMWAAKHGRVLVIEPRRIACTSLAEFLAEQSGEPIGRKVGYAIKLHAYFDEKTEVVFVTPGVALRWFSENKLADFDVVIVDEFHERRWDIDLLTAILKQENQHRLIVTSATLEGEKLARYLNAKRLSSEGRCFPVTVTHRSTDSRYLPNKKGCEQEVVGAVKEALEDEDGDILVFLPGRKEIAQCAQMLQSSSDVMVVKLHASVSDAERHRALTVQKQRKVVLATNVAETSLTIPNIRVVIDSGLERRTVQRNGRTALTLTNISKASAAQRMGRAGRVTEGACIRLYGEHAPLELVTPPELHREELVEPMLAAACCGYRLSTLDFLDSIPPKSLEASHSTLLSMEAIDEDGNVTQHGRKVYPLPIDALFADLVTRIQAKTEKEAMIDLAAALSVPAQLYQRQSGEVAELLSQEEPYGCDASLLIRLVRGERLPGIVIDASALEEAQGLAKQMREAFELPELDVASRYKREALFFSIASLHPELVFVRRARRRDALGNGVVEMLVGRNSRFPDKEEAAIVLDSHSVPGRGVKQTLNLASVMMPIPLTLLRELEFGEWQQGETNYEEETPRATMHLVYAGRTICTEHQALKGDVAVQSIVEMIEDETLLPGFASQRKQQIQHWKLYNALGLNAEGEEVNDLASLTFSSWLKDQLETLGVENIDDMALFEPEDLTFNGVPEWEYDDFTEQYPLELSLPELQLDVEYYASRKLVQVVYREGNRKGDPKRWELPRWAGWKIQYKKASRVIDVK</sequence>
<dbReference type="AlphaFoldDB" id="A0A2I3BZH1"/>
<keyword evidence="4" id="KW-0067">ATP-binding</keyword>
<protein>
    <submittedName>
        <fullName evidence="7">Putative ATP-dependent helicase</fullName>
    </submittedName>
</protein>
<evidence type="ECO:0000256" key="4">
    <source>
        <dbReference type="ARBA" id="ARBA00022840"/>
    </source>
</evidence>
<dbReference type="PROSITE" id="PS51257">
    <property type="entry name" value="PROKAR_LIPOPROTEIN"/>
    <property type="match status" value="1"/>
</dbReference>
<feature type="domain" description="Helicase ATP-binding" evidence="5">
    <location>
        <begin position="78"/>
        <end position="231"/>
    </location>
</feature>
<dbReference type="GO" id="GO:0003676">
    <property type="term" value="F:nucleic acid binding"/>
    <property type="evidence" value="ECO:0007669"/>
    <property type="project" value="InterPro"/>
</dbReference>
<keyword evidence="2" id="KW-0378">Hydrolase</keyword>
<dbReference type="HOGENOM" id="CLU_001832_5_6_6"/>
<dbReference type="CDD" id="cd18791">
    <property type="entry name" value="SF2_C_RHA"/>
    <property type="match status" value="1"/>
</dbReference>
<dbReference type="Gene3D" id="3.40.50.300">
    <property type="entry name" value="P-loop containing nucleotide triphosphate hydrolases"/>
    <property type="match status" value="2"/>
</dbReference>
<evidence type="ECO:0000259" key="5">
    <source>
        <dbReference type="PROSITE" id="PS51192"/>
    </source>
</evidence>
<dbReference type="InterPro" id="IPR014001">
    <property type="entry name" value="Helicase_ATP-bd"/>
</dbReference>
<dbReference type="PANTHER" id="PTHR43519:SF1">
    <property type="entry name" value="ATP-DEPENDENT RNA HELICASE HRPB"/>
    <property type="match status" value="1"/>
</dbReference>
<gene>
    <name evidence="7" type="ORF">N646_0297</name>
</gene>
<dbReference type="InterPro" id="IPR027417">
    <property type="entry name" value="P-loop_NTPase"/>
</dbReference>
<accession>A0A2I3BZH1</accession>
<dbReference type="InterPro" id="IPR011545">
    <property type="entry name" value="DEAD/DEAH_box_helicase_dom"/>
</dbReference>
<dbReference type="SMART" id="SM00487">
    <property type="entry name" value="DEXDc"/>
    <property type="match status" value="1"/>
</dbReference>
<dbReference type="InterPro" id="IPR001650">
    <property type="entry name" value="Helicase_C-like"/>
</dbReference>
<evidence type="ECO:0000313" key="7">
    <source>
        <dbReference type="EMBL" id="AGV16130.1"/>
    </source>
</evidence>
<dbReference type="PANTHER" id="PTHR43519">
    <property type="entry name" value="ATP-DEPENDENT RNA HELICASE HRPB"/>
    <property type="match status" value="1"/>
</dbReference>
<dbReference type="GO" id="GO:0004386">
    <property type="term" value="F:helicase activity"/>
    <property type="evidence" value="ECO:0007669"/>
    <property type="project" value="UniProtKB-KW"/>
</dbReference>
<proteinExistence type="predicted"/>
<dbReference type="SMART" id="SM00490">
    <property type="entry name" value="HELICc"/>
    <property type="match status" value="1"/>
</dbReference>
<dbReference type="CDD" id="cd17917">
    <property type="entry name" value="DEXHc_RHA-like"/>
    <property type="match status" value="1"/>
</dbReference>
<dbReference type="KEGG" id="vag:N646_0297"/>
<dbReference type="PROSITE" id="PS51194">
    <property type="entry name" value="HELICASE_CTER"/>
    <property type="match status" value="1"/>
</dbReference>